<sequence length="82" mass="9518">MITVDRRGWSMPANDAVCVTVSVDARVQQVHVHEILRVSDRIRARTYFSLREITARHARRLHDAPGHAVPVKSNVWHRFAFF</sequence>
<comment type="caution">
    <text evidence="1">The sequence shown here is derived from an EMBL/GenBank/DDBJ whole genome shotgun (WGS) entry which is preliminary data.</text>
</comment>
<keyword evidence="2" id="KW-1185">Reference proteome</keyword>
<organism evidence="1 2">
    <name type="scientific">Schaalia dentiphila ATCC 17982</name>
    <dbReference type="NCBI Taxonomy" id="411466"/>
    <lineage>
        <taxon>Bacteria</taxon>
        <taxon>Bacillati</taxon>
        <taxon>Actinomycetota</taxon>
        <taxon>Actinomycetes</taxon>
        <taxon>Actinomycetales</taxon>
        <taxon>Actinomycetaceae</taxon>
        <taxon>Schaalia</taxon>
        <taxon>Schaalia dentiphila</taxon>
    </lineage>
</organism>
<proteinExistence type="predicted"/>
<dbReference type="HOGENOM" id="CLU_2550735_0_0_11"/>
<reference evidence="1" key="1">
    <citation type="submission" date="2007-04" db="EMBL/GenBank/DDBJ databases">
        <authorList>
            <person name="Fulton L."/>
            <person name="Clifton S."/>
            <person name="Fulton B."/>
            <person name="Xu J."/>
            <person name="Minx P."/>
            <person name="Pepin K.H."/>
            <person name="Johnson M."/>
            <person name="Thiruvilangam P."/>
            <person name="Bhonagiri V."/>
            <person name="Nash W.E."/>
            <person name="Mardis E.R."/>
            <person name="Wilson R.K."/>
        </authorList>
    </citation>
    <scope>NUCLEOTIDE SEQUENCE [LARGE SCALE GENOMIC DNA]</scope>
    <source>
        <strain evidence="1">ATCC 17982</strain>
    </source>
</reference>
<evidence type="ECO:0000313" key="2">
    <source>
        <dbReference type="Proteomes" id="UP000003553"/>
    </source>
</evidence>
<dbReference type="AlphaFoldDB" id="A7BE34"/>
<accession>A7BE34</accession>
<reference evidence="1" key="2">
    <citation type="submission" date="2015-05" db="EMBL/GenBank/DDBJ databases">
        <title>Draft genome sequence of Actinomyces odontolyticus (ATCC 17982).</title>
        <authorList>
            <person name="Sudarsanam P."/>
            <person name="Ley R."/>
            <person name="Guruge J."/>
            <person name="Turnbaugh P.J."/>
            <person name="Mahowald M."/>
            <person name="Liep D."/>
            <person name="Gordon J."/>
        </authorList>
    </citation>
    <scope>NUCLEOTIDE SEQUENCE</scope>
    <source>
        <strain evidence="1">ATCC 17982</strain>
    </source>
</reference>
<evidence type="ECO:0000313" key="1">
    <source>
        <dbReference type="EMBL" id="EDN81457.1"/>
    </source>
</evidence>
<gene>
    <name evidence="1" type="ORF">ACTODO_01934</name>
</gene>
<dbReference type="Proteomes" id="UP000003553">
    <property type="component" value="Unassembled WGS sequence"/>
</dbReference>
<dbReference type="EMBL" id="AAYI02000004">
    <property type="protein sequence ID" value="EDN81457.1"/>
    <property type="molecule type" value="Genomic_DNA"/>
</dbReference>
<name>A7BE34_9ACTO</name>
<protein>
    <submittedName>
        <fullName evidence="1">Uncharacterized protein</fullName>
    </submittedName>
</protein>